<feature type="active site" evidence="4">
    <location>
        <position position="152"/>
    </location>
</feature>
<dbReference type="PROSITE" id="PS50889">
    <property type="entry name" value="S4"/>
    <property type="match status" value="1"/>
</dbReference>
<evidence type="ECO:0000256" key="3">
    <source>
        <dbReference type="ARBA" id="ARBA00023235"/>
    </source>
</evidence>
<accession>A0A1H7FQA5</accession>
<protein>
    <recommendedName>
        <fullName evidence="6">Pseudouridine synthase</fullName>
        <ecNumber evidence="6">5.4.99.-</ecNumber>
    </recommendedName>
</protein>
<dbReference type="InterPro" id="IPR002942">
    <property type="entry name" value="S4_RNA-bd"/>
</dbReference>
<gene>
    <name evidence="8" type="ORF">SAMN02910377_00444</name>
</gene>
<dbReference type="Gene3D" id="3.10.290.10">
    <property type="entry name" value="RNA-binding S4 domain"/>
    <property type="match status" value="1"/>
</dbReference>
<dbReference type="PANTHER" id="PTHR21600">
    <property type="entry name" value="MITOCHONDRIAL RNA PSEUDOURIDINE SYNTHASE"/>
    <property type="match status" value="1"/>
</dbReference>
<keyword evidence="5" id="KW-0694">RNA-binding</keyword>
<name>A0A1H7FQA5_9FIRM</name>
<dbReference type="InterPro" id="IPR006225">
    <property type="entry name" value="PsdUridine_synth_RluC/D"/>
</dbReference>
<organism evidence="8 9">
    <name type="scientific">Pseudobutyrivibrio ruminis</name>
    <dbReference type="NCBI Taxonomy" id="46206"/>
    <lineage>
        <taxon>Bacteria</taxon>
        <taxon>Bacillati</taxon>
        <taxon>Bacillota</taxon>
        <taxon>Clostridia</taxon>
        <taxon>Lachnospirales</taxon>
        <taxon>Lachnospiraceae</taxon>
        <taxon>Pseudobutyrivibrio</taxon>
    </lineage>
</organism>
<feature type="domain" description="RNA-binding S4" evidence="7">
    <location>
        <begin position="13"/>
        <end position="72"/>
    </location>
</feature>
<sequence>MKELKIDVNDSNQRFDKYLKRVLSEASSSFIYKMLRKKNITLNDKKADGTEKLNTGDIVKIWFSDETYAKMTGAGERDELYHSLKEVDHNINVIYEDDEMIIINKPSGIKSQKDTPSDISINEMAISYLINEKGLTEESFKHFHPSICNRLDRNTSGIVLFAKTLKAAQELGKALKERSCKKLYRAVVFGNIEHNQQIEGFLSKDESTNKVSITHTETKDSKPIKTAYRPISHVGDKFTLLEIHLITGRTHQIRAHLASIGHPILGDNKYGNTSINKKENVRGQLLHAYSIEFEDGRKFVCDLPREFNGYI</sequence>
<dbReference type="InterPro" id="IPR020103">
    <property type="entry name" value="PsdUridine_synth_cat_dom_sf"/>
</dbReference>
<dbReference type="GO" id="GO:0003723">
    <property type="term" value="F:RNA binding"/>
    <property type="evidence" value="ECO:0007669"/>
    <property type="project" value="UniProtKB-KW"/>
</dbReference>
<evidence type="ECO:0000256" key="6">
    <source>
        <dbReference type="RuleBase" id="RU362028"/>
    </source>
</evidence>
<dbReference type="NCBIfam" id="TIGR00005">
    <property type="entry name" value="rluA_subfam"/>
    <property type="match status" value="1"/>
</dbReference>
<dbReference type="SUPFAM" id="SSF55174">
    <property type="entry name" value="Alpha-L RNA-binding motif"/>
    <property type="match status" value="1"/>
</dbReference>
<dbReference type="PROSITE" id="PS01129">
    <property type="entry name" value="PSI_RLU"/>
    <property type="match status" value="1"/>
</dbReference>
<evidence type="ECO:0000256" key="1">
    <source>
        <dbReference type="ARBA" id="ARBA00000073"/>
    </source>
</evidence>
<comment type="function">
    <text evidence="6">Responsible for synthesis of pseudouridine from uracil.</text>
</comment>
<dbReference type="Proteomes" id="UP000182321">
    <property type="component" value="Unassembled WGS sequence"/>
</dbReference>
<dbReference type="GO" id="GO:0000455">
    <property type="term" value="P:enzyme-directed rRNA pseudouridine synthesis"/>
    <property type="evidence" value="ECO:0007669"/>
    <property type="project" value="UniProtKB-ARBA"/>
</dbReference>
<evidence type="ECO:0000256" key="5">
    <source>
        <dbReference type="PROSITE-ProRule" id="PRU00182"/>
    </source>
</evidence>
<dbReference type="AlphaFoldDB" id="A0A1H7FQA5"/>
<dbReference type="SUPFAM" id="SSF55120">
    <property type="entry name" value="Pseudouridine synthase"/>
    <property type="match status" value="1"/>
</dbReference>
<evidence type="ECO:0000256" key="2">
    <source>
        <dbReference type="ARBA" id="ARBA00010876"/>
    </source>
</evidence>
<proteinExistence type="inferred from homology"/>
<comment type="catalytic activity">
    <reaction evidence="1 6">
        <text>a uridine in RNA = a pseudouridine in RNA</text>
        <dbReference type="Rhea" id="RHEA:48348"/>
        <dbReference type="Rhea" id="RHEA-COMP:12068"/>
        <dbReference type="Rhea" id="RHEA-COMP:12069"/>
        <dbReference type="ChEBI" id="CHEBI:65314"/>
        <dbReference type="ChEBI" id="CHEBI:65315"/>
    </reaction>
</comment>
<evidence type="ECO:0000313" key="8">
    <source>
        <dbReference type="EMBL" id="SEK28159.1"/>
    </source>
</evidence>
<dbReference type="Pfam" id="PF00849">
    <property type="entry name" value="PseudoU_synth_2"/>
    <property type="match status" value="1"/>
</dbReference>
<comment type="similarity">
    <text evidence="2 6">Belongs to the pseudouridine synthase RluA family.</text>
</comment>
<evidence type="ECO:0000313" key="9">
    <source>
        <dbReference type="Proteomes" id="UP000182321"/>
    </source>
</evidence>
<evidence type="ECO:0000256" key="4">
    <source>
        <dbReference type="PIRSR" id="PIRSR606225-1"/>
    </source>
</evidence>
<reference evidence="9" key="1">
    <citation type="submission" date="2016-10" db="EMBL/GenBank/DDBJ databases">
        <authorList>
            <person name="Varghese N."/>
        </authorList>
    </citation>
    <scope>NUCLEOTIDE SEQUENCE [LARGE SCALE GENOMIC DNA]</scope>
    <source>
        <strain evidence="9">ACV-9</strain>
    </source>
</reference>
<dbReference type="CDD" id="cd02869">
    <property type="entry name" value="PseudoU_synth_RluA_like"/>
    <property type="match status" value="1"/>
</dbReference>
<dbReference type="EMBL" id="FNZX01000004">
    <property type="protein sequence ID" value="SEK28159.1"/>
    <property type="molecule type" value="Genomic_DNA"/>
</dbReference>
<keyword evidence="9" id="KW-1185">Reference proteome</keyword>
<dbReference type="EC" id="5.4.99.-" evidence="6"/>
<dbReference type="InterPro" id="IPR006224">
    <property type="entry name" value="PsdUridine_synth_RluA-like_CS"/>
</dbReference>
<dbReference type="SMART" id="SM00363">
    <property type="entry name" value="S4"/>
    <property type="match status" value="1"/>
</dbReference>
<dbReference type="GO" id="GO:0120159">
    <property type="term" value="F:rRNA pseudouridine synthase activity"/>
    <property type="evidence" value="ECO:0007669"/>
    <property type="project" value="UniProtKB-ARBA"/>
</dbReference>
<dbReference type="Gene3D" id="3.30.2350.10">
    <property type="entry name" value="Pseudouridine synthase"/>
    <property type="match status" value="1"/>
</dbReference>
<dbReference type="InterPro" id="IPR006145">
    <property type="entry name" value="PsdUridine_synth_RsuA/RluA"/>
</dbReference>
<dbReference type="InterPro" id="IPR036986">
    <property type="entry name" value="S4_RNA-bd_sf"/>
</dbReference>
<evidence type="ECO:0000259" key="7">
    <source>
        <dbReference type="SMART" id="SM00363"/>
    </source>
</evidence>
<dbReference type="CDD" id="cd00165">
    <property type="entry name" value="S4"/>
    <property type="match status" value="1"/>
</dbReference>
<dbReference type="RefSeq" id="WP_074788922.1">
    <property type="nucleotide sequence ID" value="NZ_FNZX01000004.1"/>
</dbReference>
<dbReference type="InterPro" id="IPR050188">
    <property type="entry name" value="RluA_PseudoU_synthase"/>
</dbReference>
<keyword evidence="3 6" id="KW-0413">Isomerase</keyword>